<keyword evidence="4" id="KW-1185">Reference proteome</keyword>
<keyword evidence="2" id="KW-1133">Transmembrane helix</keyword>
<feature type="compositionally biased region" description="Pro residues" evidence="1">
    <location>
        <begin position="257"/>
        <end position="270"/>
    </location>
</feature>
<dbReference type="EMBL" id="JAWZYT010001046">
    <property type="protein sequence ID" value="KAK4316089.1"/>
    <property type="molecule type" value="Genomic_DNA"/>
</dbReference>
<feature type="transmembrane region" description="Helical" evidence="2">
    <location>
        <begin position="162"/>
        <end position="184"/>
    </location>
</feature>
<evidence type="ECO:0000256" key="1">
    <source>
        <dbReference type="SAM" id="MobiDB-lite"/>
    </source>
</evidence>
<dbReference type="Gene3D" id="1.20.1070.10">
    <property type="entry name" value="Rhodopsin 7-helix transmembrane proteins"/>
    <property type="match status" value="1"/>
</dbReference>
<evidence type="ECO:0000256" key="2">
    <source>
        <dbReference type="SAM" id="Phobius"/>
    </source>
</evidence>
<dbReference type="SUPFAM" id="SSF81321">
    <property type="entry name" value="Family A G protein-coupled receptor-like"/>
    <property type="match status" value="1"/>
</dbReference>
<feature type="transmembrane region" description="Helical" evidence="2">
    <location>
        <begin position="118"/>
        <end position="139"/>
    </location>
</feature>
<feature type="transmembrane region" description="Helical" evidence="2">
    <location>
        <begin position="41"/>
        <end position="63"/>
    </location>
</feature>
<comment type="caution">
    <text evidence="3">The sequence shown here is derived from an EMBL/GenBank/DDBJ whole genome shotgun (WGS) entry which is preliminary data.</text>
</comment>
<reference evidence="3" key="1">
    <citation type="submission" date="2023-11" db="EMBL/GenBank/DDBJ databases">
        <title>Genome assemblies of two species of porcelain crab, Petrolisthes cinctipes and Petrolisthes manimaculis (Anomura: Porcellanidae).</title>
        <authorList>
            <person name="Angst P."/>
        </authorList>
    </citation>
    <scope>NUCLEOTIDE SEQUENCE</scope>
    <source>
        <strain evidence="3">PB745_02</strain>
        <tissue evidence="3">Gill</tissue>
    </source>
</reference>
<feature type="transmembrane region" description="Helical" evidence="2">
    <location>
        <begin position="6"/>
        <end position="29"/>
    </location>
</feature>
<dbReference type="Proteomes" id="UP001292094">
    <property type="component" value="Unassembled WGS sequence"/>
</dbReference>
<evidence type="ECO:0000313" key="4">
    <source>
        <dbReference type="Proteomes" id="UP001292094"/>
    </source>
</evidence>
<accession>A0AAE1PXC2</accession>
<feature type="transmembrane region" description="Helical" evidence="2">
    <location>
        <begin position="75"/>
        <end position="97"/>
    </location>
</feature>
<keyword evidence="2" id="KW-0472">Membrane</keyword>
<evidence type="ECO:0008006" key="5">
    <source>
        <dbReference type="Google" id="ProtNLM"/>
    </source>
</evidence>
<feature type="compositionally biased region" description="Polar residues" evidence="1">
    <location>
        <begin position="246"/>
        <end position="255"/>
    </location>
</feature>
<feature type="compositionally biased region" description="Low complexity" evidence="1">
    <location>
        <begin position="223"/>
        <end position="237"/>
    </location>
</feature>
<feature type="region of interest" description="Disordered" evidence="1">
    <location>
        <begin position="190"/>
        <end position="284"/>
    </location>
</feature>
<organism evidence="3 4">
    <name type="scientific">Petrolisthes manimaculis</name>
    <dbReference type="NCBI Taxonomy" id="1843537"/>
    <lineage>
        <taxon>Eukaryota</taxon>
        <taxon>Metazoa</taxon>
        <taxon>Ecdysozoa</taxon>
        <taxon>Arthropoda</taxon>
        <taxon>Crustacea</taxon>
        <taxon>Multicrustacea</taxon>
        <taxon>Malacostraca</taxon>
        <taxon>Eumalacostraca</taxon>
        <taxon>Eucarida</taxon>
        <taxon>Decapoda</taxon>
        <taxon>Pleocyemata</taxon>
        <taxon>Anomura</taxon>
        <taxon>Galatheoidea</taxon>
        <taxon>Porcellanidae</taxon>
        <taxon>Petrolisthes</taxon>
    </lineage>
</organism>
<name>A0AAE1PXC2_9EUCA</name>
<evidence type="ECO:0000313" key="3">
    <source>
        <dbReference type="EMBL" id="KAK4316089.1"/>
    </source>
</evidence>
<keyword evidence="2" id="KW-0812">Transmembrane</keyword>
<gene>
    <name evidence="3" type="ORF">Pmani_012733</name>
</gene>
<proteinExistence type="predicted"/>
<sequence length="320" mass="34105">MRALTYSWIGLSAAAPLIFLMCAWVLGVFHSYRRQWRSVDLFLLAVFVQELLMALQVFAYALLSLMRPESSAACGAFVWSLSATRTLQAATVASLLVDRALTSQWPYKYRFRVRRHQIRYHLVVLATIAALVGVAAILARPSNSPDTFEHCNFMPHALHVRLSLFVLSVYGLLLVTGGVCVGVVQASRGCNRSTPPHSDLAPITATTSSTSSSGGRPGNALHAAASSASTTSSNASSGRMGGGHGNLQTTSSTSDLVPPPPPPHRPPPVVPGGRQHKGVAATRSVGMAGTPTTDFRWGTTLAVASLCFLTNHLPYLVSTI</sequence>
<dbReference type="AlphaFoldDB" id="A0AAE1PXC2"/>
<protein>
    <recommendedName>
        <fullName evidence="5">G-protein coupled receptors family 1 profile domain-containing protein</fullName>
    </recommendedName>
</protein>